<comment type="cofactor">
    <cofactor evidence="17">
        <name>Mg(2+)</name>
        <dbReference type="ChEBI" id="CHEBI:18420"/>
    </cofactor>
    <cofactor evidence="17">
        <name>Mn(2+)</name>
        <dbReference type="ChEBI" id="CHEBI:29035"/>
    </cofactor>
</comment>
<dbReference type="InterPro" id="IPR014883">
    <property type="entry name" value="VRR_NUC"/>
</dbReference>
<evidence type="ECO:0000256" key="6">
    <source>
        <dbReference type="ARBA" id="ARBA00022759"/>
    </source>
</evidence>
<dbReference type="CDD" id="cd22326">
    <property type="entry name" value="FAN1-like"/>
    <property type="match status" value="1"/>
</dbReference>
<evidence type="ECO:0000256" key="18">
    <source>
        <dbReference type="SAM" id="MobiDB-lite"/>
    </source>
</evidence>
<dbReference type="InterPro" id="IPR033315">
    <property type="entry name" value="Fan1-like"/>
</dbReference>
<evidence type="ECO:0000313" key="20">
    <source>
        <dbReference type="EMBL" id="CAL5132491.1"/>
    </source>
</evidence>
<evidence type="ECO:0000256" key="8">
    <source>
        <dbReference type="ARBA" id="ARBA00022771"/>
    </source>
</evidence>
<dbReference type="PANTHER" id="PTHR15749">
    <property type="entry name" value="FANCONI-ASSOCIATED NUCLEASE 1"/>
    <property type="match status" value="1"/>
</dbReference>
<dbReference type="GO" id="GO:0070336">
    <property type="term" value="F:flap-structured DNA binding"/>
    <property type="evidence" value="ECO:0007669"/>
    <property type="project" value="TreeGrafter"/>
</dbReference>
<comment type="catalytic activity">
    <reaction evidence="1 17">
        <text>Hydrolytically removes 5'-nucleotides successively from the 3'-hydroxy termini of 3'-hydroxy-terminated oligonucleotides.</text>
        <dbReference type="EC" id="3.1.4.1"/>
    </reaction>
</comment>
<dbReference type="GO" id="GO:0008409">
    <property type="term" value="F:5'-3' exonuclease activity"/>
    <property type="evidence" value="ECO:0007669"/>
    <property type="project" value="TreeGrafter"/>
</dbReference>
<dbReference type="InterPro" id="IPR049126">
    <property type="entry name" value="FAN1-like_TPR"/>
</dbReference>
<evidence type="ECO:0000256" key="3">
    <source>
        <dbReference type="ARBA" id="ARBA00005533"/>
    </source>
</evidence>
<evidence type="ECO:0000256" key="17">
    <source>
        <dbReference type="RuleBase" id="RU365033"/>
    </source>
</evidence>
<name>A0AAV2T8M6_CALDB</name>
<dbReference type="GO" id="GO:0004528">
    <property type="term" value="F:phosphodiesterase I activity"/>
    <property type="evidence" value="ECO:0007669"/>
    <property type="project" value="UniProtKB-EC"/>
</dbReference>
<evidence type="ECO:0000256" key="5">
    <source>
        <dbReference type="ARBA" id="ARBA00022723"/>
    </source>
</evidence>
<keyword evidence="6" id="KW-0255">Endonuclease</keyword>
<keyword evidence="9 17" id="KW-0378">Hydrolase</keyword>
<keyword evidence="5 17" id="KW-0479">Metal-binding</keyword>
<comment type="similarity">
    <text evidence="3 17">Belongs to the FAN1 family.</text>
</comment>
<evidence type="ECO:0000256" key="15">
    <source>
        <dbReference type="ARBA" id="ARBA00023211"/>
    </source>
</evidence>
<comment type="subcellular location">
    <subcellularLocation>
        <location evidence="2 17">Nucleus</location>
    </subcellularLocation>
</comment>
<keyword evidence="16 17" id="KW-0539">Nucleus</keyword>
<comment type="function">
    <text evidence="17">Nuclease required for the repair of DNA interstrand cross-links (ICL). Acts as a 5'-3' exonuclease that anchors at a cut end of DNA and cleaves DNA successively at every third nucleotide, allowing to excise an ICL from one strand through flanking incisions.</text>
</comment>
<dbReference type="GO" id="GO:0005634">
    <property type="term" value="C:nucleus"/>
    <property type="evidence" value="ECO:0007669"/>
    <property type="project" value="UniProtKB-SubCell"/>
</dbReference>
<dbReference type="PANTHER" id="PTHR15749:SF4">
    <property type="entry name" value="FANCONI-ASSOCIATED NUCLEASE 1"/>
    <property type="match status" value="1"/>
</dbReference>
<dbReference type="EC" id="3.1.4.1" evidence="17"/>
<sequence length="784" mass="89056">MPNSQTNVDLENHTTNLTLSGILESDDITDGIGDSSLNEPLGRDFLPYAVQSFNDAIRMVIADDVFKCAISDDGIRFVQKFQSITENAKLLSARLFGRVQVLFRENELSKILTSGSGACTEELVAAEILSADIHSLETSKLVRALNRQEITHLALKYNVKDGKKLKMAELADILLKKSTSSPLGNFFRTNVDMEKLFKNEISRVIGKCWRLNRASMRYLAIVLWLTSLGSEPSSAGPSHARSVEAELKTELYNMSLVRRGEVIYPAYEIRRKSVIYRTPEEAQQYLDLFDLELKLDYFVTNKEFQSAMCLFDPIQSHLLNLVHCASYRRDDVPIFLRRFTLPYRAFRILLLGIDLFERKREYEKAVVLIRELLFQSAAMAGQISEVCPLDAIGPCRASRLLVRLLIDEGNHLKRPMAAVSSVCNFMGIQNGVQGVSARSCVRAGQRLSVQEQLNKVFESFNSAKSHLRPPENGDQIKPKRRRVSAAKAETTEQIDASVQFSCPLLVEELMQAPKVEISAPVNATSKEIGTSRPHYLWKELPSPKKKRSPVKCSPSSPKEVAEPETLLLNVEQWVLRHYTSHLGYEHGMHSESQVFQLLFVLLFYDLLFDTSLPDVFYSYRQSAPLDLFTDEFYRSRRQAIDERLKWIREASKGNQEEVPLSDSVDENITNCWHAHHGERCLWANWDLFDKPEDVSDLFWCLGPAVVHTVCRQLAVDYRSWHSGLPDLVVWSPSKRQAKIIEVKGPGDHLSTQQMMWLDVLVRAGADVEVCHVSAVPYKSLLRQK</sequence>
<comment type="caution">
    <text evidence="20">The sequence shown here is derived from an EMBL/GenBank/DDBJ whole genome shotgun (WGS) entry which is preliminary data.</text>
</comment>
<evidence type="ECO:0000256" key="16">
    <source>
        <dbReference type="ARBA" id="ARBA00023242"/>
    </source>
</evidence>
<dbReference type="Proteomes" id="UP001497525">
    <property type="component" value="Unassembled WGS sequence"/>
</dbReference>
<feature type="domain" description="VRR-NUC" evidence="19">
    <location>
        <begin position="659"/>
        <end position="774"/>
    </location>
</feature>
<evidence type="ECO:0000259" key="19">
    <source>
        <dbReference type="SMART" id="SM00990"/>
    </source>
</evidence>
<dbReference type="EMBL" id="CAXLJL010000125">
    <property type="protein sequence ID" value="CAL5132491.1"/>
    <property type="molecule type" value="Genomic_DNA"/>
</dbReference>
<keyword evidence="8" id="KW-0863">Zinc-finger</keyword>
<feature type="region of interest" description="Disordered" evidence="18">
    <location>
        <begin position="464"/>
        <end position="488"/>
    </location>
</feature>
<evidence type="ECO:0000256" key="7">
    <source>
        <dbReference type="ARBA" id="ARBA00022763"/>
    </source>
</evidence>
<dbReference type="Pfam" id="PF08774">
    <property type="entry name" value="VRR_NUC"/>
    <property type="match status" value="1"/>
</dbReference>
<feature type="compositionally biased region" description="Basic and acidic residues" evidence="18">
    <location>
        <begin position="468"/>
        <end position="477"/>
    </location>
</feature>
<evidence type="ECO:0000256" key="1">
    <source>
        <dbReference type="ARBA" id="ARBA00000983"/>
    </source>
</evidence>
<dbReference type="AlphaFoldDB" id="A0AAV2T8M6"/>
<keyword evidence="4 17" id="KW-0540">Nuclease</keyword>
<evidence type="ECO:0000256" key="10">
    <source>
        <dbReference type="ARBA" id="ARBA00022833"/>
    </source>
</evidence>
<evidence type="ECO:0000256" key="4">
    <source>
        <dbReference type="ARBA" id="ARBA00022722"/>
    </source>
</evidence>
<keyword evidence="10" id="KW-0862">Zinc</keyword>
<proteinExistence type="inferred from homology"/>
<keyword evidence="15 17" id="KW-0464">Manganese</keyword>
<dbReference type="GO" id="GO:0008270">
    <property type="term" value="F:zinc ion binding"/>
    <property type="evidence" value="ECO:0007669"/>
    <property type="project" value="UniProtKB-KW"/>
</dbReference>
<evidence type="ECO:0000256" key="11">
    <source>
        <dbReference type="ARBA" id="ARBA00022839"/>
    </source>
</evidence>
<keyword evidence="13" id="KW-0175">Coiled coil</keyword>
<keyword evidence="11" id="KW-0269">Exonuclease</keyword>
<protein>
    <recommendedName>
        <fullName evidence="17">Fanconi-associated nuclease</fullName>
        <ecNumber evidence="17">3.1.4.1</ecNumber>
    </recommendedName>
</protein>
<reference evidence="20" key="1">
    <citation type="submission" date="2024-06" db="EMBL/GenBank/DDBJ databases">
        <authorList>
            <person name="Liu X."/>
            <person name="Lenzi L."/>
            <person name="Haldenby T S."/>
            <person name="Uol C."/>
        </authorList>
    </citation>
    <scope>NUCLEOTIDE SEQUENCE</scope>
</reference>
<dbReference type="SMART" id="SM00990">
    <property type="entry name" value="VRR_NUC"/>
    <property type="match status" value="1"/>
</dbReference>
<dbReference type="GO" id="GO:0017108">
    <property type="term" value="F:5'-flap endonuclease activity"/>
    <property type="evidence" value="ECO:0007669"/>
    <property type="project" value="TreeGrafter"/>
</dbReference>
<evidence type="ECO:0000256" key="14">
    <source>
        <dbReference type="ARBA" id="ARBA00023204"/>
    </source>
</evidence>
<accession>A0AAV2T8M6</accession>
<dbReference type="FunFam" id="3.40.1350.10:FF:000004">
    <property type="entry name" value="Fanconi-associated nuclease"/>
    <property type="match status" value="1"/>
</dbReference>
<dbReference type="Pfam" id="PF21170">
    <property type="entry name" value="FAN1_TPR"/>
    <property type="match status" value="1"/>
</dbReference>
<keyword evidence="7 17" id="KW-0227">DNA damage</keyword>
<dbReference type="InterPro" id="IPR049132">
    <property type="entry name" value="FAN1-like_euk"/>
</dbReference>
<dbReference type="InterPro" id="IPR011856">
    <property type="entry name" value="tRNA_endonuc-like_dom_sf"/>
</dbReference>
<keyword evidence="14 17" id="KW-0234">DNA repair</keyword>
<organism evidence="20 21">
    <name type="scientific">Calicophoron daubneyi</name>
    <name type="common">Rumen fluke</name>
    <name type="synonym">Paramphistomum daubneyi</name>
    <dbReference type="NCBI Taxonomy" id="300641"/>
    <lineage>
        <taxon>Eukaryota</taxon>
        <taxon>Metazoa</taxon>
        <taxon>Spiralia</taxon>
        <taxon>Lophotrochozoa</taxon>
        <taxon>Platyhelminthes</taxon>
        <taxon>Trematoda</taxon>
        <taxon>Digenea</taxon>
        <taxon>Plagiorchiida</taxon>
        <taxon>Pronocephalata</taxon>
        <taxon>Paramphistomoidea</taxon>
        <taxon>Paramphistomidae</taxon>
        <taxon>Calicophoron</taxon>
    </lineage>
</organism>
<evidence type="ECO:0000256" key="9">
    <source>
        <dbReference type="ARBA" id="ARBA00022801"/>
    </source>
</evidence>
<evidence type="ECO:0000313" key="21">
    <source>
        <dbReference type="Proteomes" id="UP001497525"/>
    </source>
</evidence>
<evidence type="ECO:0000256" key="13">
    <source>
        <dbReference type="ARBA" id="ARBA00023054"/>
    </source>
</evidence>
<gene>
    <name evidence="20" type="ORF">CDAUBV1_LOCUS5347</name>
</gene>
<dbReference type="GO" id="GO:0036297">
    <property type="term" value="P:interstrand cross-link repair"/>
    <property type="evidence" value="ECO:0007669"/>
    <property type="project" value="InterPro"/>
</dbReference>
<evidence type="ECO:0000256" key="2">
    <source>
        <dbReference type="ARBA" id="ARBA00004123"/>
    </source>
</evidence>
<evidence type="ECO:0000256" key="12">
    <source>
        <dbReference type="ARBA" id="ARBA00022842"/>
    </source>
</evidence>
<dbReference type="Gene3D" id="3.40.1350.10">
    <property type="match status" value="1"/>
</dbReference>
<keyword evidence="12 17" id="KW-0460">Magnesium</keyword>